<gene>
    <name evidence="1" type="ORF">Tsubulata_018686</name>
</gene>
<organism evidence="1 2">
    <name type="scientific">Turnera subulata</name>
    <dbReference type="NCBI Taxonomy" id="218843"/>
    <lineage>
        <taxon>Eukaryota</taxon>
        <taxon>Viridiplantae</taxon>
        <taxon>Streptophyta</taxon>
        <taxon>Embryophyta</taxon>
        <taxon>Tracheophyta</taxon>
        <taxon>Spermatophyta</taxon>
        <taxon>Magnoliopsida</taxon>
        <taxon>eudicotyledons</taxon>
        <taxon>Gunneridae</taxon>
        <taxon>Pentapetalae</taxon>
        <taxon>rosids</taxon>
        <taxon>fabids</taxon>
        <taxon>Malpighiales</taxon>
        <taxon>Passifloraceae</taxon>
        <taxon>Turnera</taxon>
    </lineage>
</organism>
<sequence length="95" mass="10280">LLAIPAISQVTVVNSLSIPLSPLLPNLLRPRICCCPFATLPTSVPSSRTTVAKPSWSAVWSWSYAWLWSWCSMVVGLYGVTSGVDEGKKYTLVPG</sequence>
<evidence type="ECO:0000313" key="1">
    <source>
        <dbReference type="EMBL" id="KAJ4842048.1"/>
    </source>
</evidence>
<proteinExistence type="predicted"/>
<evidence type="ECO:0000313" key="2">
    <source>
        <dbReference type="Proteomes" id="UP001141552"/>
    </source>
</evidence>
<name>A0A9Q0G2K9_9ROSI</name>
<dbReference type="EMBL" id="JAKUCV010002604">
    <property type="protein sequence ID" value="KAJ4842048.1"/>
    <property type="molecule type" value="Genomic_DNA"/>
</dbReference>
<reference evidence="1" key="1">
    <citation type="submission" date="2022-02" db="EMBL/GenBank/DDBJ databases">
        <authorList>
            <person name="Henning P.M."/>
            <person name="McCubbin A.G."/>
            <person name="Shore J.S."/>
        </authorList>
    </citation>
    <scope>NUCLEOTIDE SEQUENCE</scope>
    <source>
        <strain evidence="1">F60SS</strain>
        <tissue evidence="1">Leaves</tissue>
    </source>
</reference>
<protein>
    <submittedName>
        <fullName evidence="1">Uncharacterized protein</fullName>
    </submittedName>
</protein>
<comment type="caution">
    <text evidence="1">The sequence shown here is derived from an EMBL/GenBank/DDBJ whole genome shotgun (WGS) entry which is preliminary data.</text>
</comment>
<dbReference type="Proteomes" id="UP001141552">
    <property type="component" value="Unassembled WGS sequence"/>
</dbReference>
<keyword evidence="2" id="KW-1185">Reference proteome</keyword>
<reference evidence="1" key="2">
    <citation type="journal article" date="2023" name="Plants (Basel)">
        <title>Annotation of the Turnera subulata (Passifloraceae) Draft Genome Reveals the S-Locus Evolved after the Divergence of Turneroideae from Passifloroideae in a Stepwise Manner.</title>
        <authorList>
            <person name="Henning P.M."/>
            <person name="Roalson E.H."/>
            <person name="Mir W."/>
            <person name="McCubbin A.G."/>
            <person name="Shore J.S."/>
        </authorList>
    </citation>
    <scope>NUCLEOTIDE SEQUENCE</scope>
    <source>
        <strain evidence="1">F60SS</strain>
    </source>
</reference>
<feature type="non-terminal residue" evidence="1">
    <location>
        <position position="95"/>
    </location>
</feature>
<accession>A0A9Q0G2K9</accession>
<dbReference type="AlphaFoldDB" id="A0A9Q0G2K9"/>